<keyword evidence="3" id="KW-1185">Reference proteome</keyword>
<feature type="region of interest" description="Disordered" evidence="1">
    <location>
        <begin position="160"/>
        <end position="206"/>
    </location>
</feature>
<dbReference type="AlphaFoldDB" id="A0A8T0FD34"/>
<evidence type="ECO:0000313" key="3">
    <source>
        <dbReference type="Proteomes" id="UP000807504"/>
    </source>
</evidence>
<comment type="caution">
    <text evidence="2">The sequence shown here is derived from an EMBL/GenBank/DDBJ whole genome shotgun (WGS) entry which is preliminary data.</text>
</comment>
<evidence type="ECO:0000256" key="1">
    <source>
        <dbReference type="SAM" id="MobiDB-lite"/>
    </source>
</evidence>
<gene>
    <name evidence="2" type="ORF">HNY73_009762</name>
</gene>
<dbReference type="Proteomes" id="UP000807504">
    <property type="component" value="Unassembled WGS sequence"/>
</dbReference>
<evidence type="ECO:0000313" key="2">
    <source>
        <dbReference type="EMBL" id="KAF8788232.1"/>
    </source>
</evidence>
<feature type="compositionally biased region" description="Pro residues" evidence="1">
    <location>
        <begin position="160"/>
        <end position="181"/>
    </location>
</feature>
<protein>
    <submittedName>
        <fullName evidence="2">Uncharacterized protein</fullName>
    </submittedName>
</protein>
<sequence>MLIHFYIGDMIVYGQIDRTELKVVGTGRFGGISVSDIGNGRFCFSCVASREKGQRKIQRKRAKEIQTILGLRKRWRIFVEVEADFGLFQFLKWTRAAPVKDDGGSSLTYRCNCRGFMMTVIQMMMTMEVDYDGSDWERASTQVFSKRGCIRGIVVIPIPGPAPKPPGQRPPGPSPPGPKPPGNKGCSPGWKPGPFSGPPWWKFIST</sequence>
<dbReference type="EMBL" id="JABXBU010000015">
    <property type="protein sequence ID" value="KAF8788232.1"/>
    <property type="molecule type" value="Genomic_DNA"/>
</dbReference>
<organism evidence="2 3">
    <name type="scientific">Argiope bruennichi</name>
    <name type="common">Wasp spider</name>
    <name type="synonym">Aranea bruennichi</name>
    <dbReference type="NCBI Taxonomy" id="94029"/>
    <lineage>
        <taxon>Eukaryota</taxon>
        <taxon>Metazoa</taxon>
        <taxon>Ecdysozoa</taxon>
        <taxon>Arthropoda</taxon>
        <taxon>Chelicerata</taxon>
        <taxon>Arachnida</taxon>
        <taxon>Araneae</taxon>
        <taxon>Araneomorphae</taxon>
        <taxon>Entelegynae</taxon>
        <taxon>Araneoidea</taxon>
        <taxon>Araneidae</taxon>
        <taxon>Argiope</taxon>
    </lineage>
</organism>
<reference evidence="2" key="2">
    <citation type="submission" date="2020-06" db="EMBL/GenBank/DDBJ databases">
        <authorList>
            <person name="Sheffer M."/>
        </authorList>
    </citation>
    <scope>NUCLEOTIDE SEQUENCE</scope>
</reference>
<proteinExistence type="predicted"/>
<reference evidence="2" key="1">
    <citation type="journal article" date="2020" name="bioRxiv">
        <title>Chromosome-level reference genome of the European wasp spider Argiope bruennichi: a resource for studies on range expansion and evolutionary adaptation.</title>
        <authorList>
            <person name="Sheffer M.M."/>
            <person name="Hoppe A."/>
            <person name="Krehenwinkel H."/>
            <person name="Uhl G."/>
            <person name="Kuss A.W."/>
            <person name="Jensen L."/>
            <person name="Jensen C."/>
            <person name="Gillespie R.G."/>
            <person name="Hoff K.J."/>
            <person name="Prost S."/>
        </authorList>
    </citation>
    <scope>NUCLEOTIDE SEQUENCE</scope>
</reference>
<accession>A0A8T0FD34</accession>
<name>A0A8T0FD34_ARGBR</name>